<dbReference type="EMBL" id="JBAMIC010000013">
    <property type="protein sequence ID" value="KAK7097351.1"/>
    <property type="molecule type" value="Genomic_DNA"/>
</dbReference>
<keyword evidence="3" id="KW-1185">Reference proteome</keyword>
<dbReference type="InterPro" id="IPR008983">
    <property type="entry name" value="Tumour_necrosis_fac-like_dom"/>
</dbReference>
<accession>A0AAN9G6Q0</accession>
<dbReference type="SMART" id="SM00110">
    <property type="entry name" value="C1Q"/>
    <property type="match status" value="1"/>
</dbReference>
<dbReference type="Proteomes" id="UP001374579">
    <property type="component" value="Unassembled WGS sequence"/>
</dbReference>
<protein>
    <recommendedName>
        <fullName evidence="1">C1q domain-containing protein</fullName>
    </recommendedName>
</protein>
<evidence type="ECO:0000313" key="3">
    <source>
        <dbReference type="Proteomes" id="UP001374579"/>
    </source>
</evidence>
<dbReference type="AlphaFoldDB" id="A0AAN9G6Q0"/>
<dbReference type="InterPro" id="IPR001073">
    <property type="entry name" value="C1q_dom"/>
</dbReference>
<proteinExistence type="predicted"/>
<dbReference type="PROSITE" id="PS50871">
    <property type="entry name" value="C1Q"/>
    <property type="match status" value="1"/>
</dbReference>
<feature type="domain" description="C1q" evidence="1">
    <location>
        <begin position="1"/>
        <end position="109"/>
    </location>
</feature>
<dbReference type="Gene3D" id="2.60.120.40">
    <property type="match status" value="1"/>
</dbReference>
<evidence type="ECO:0000313" key="2">
    <source>
        <dbReference type="EMBL" id="KAK7097351.1"/>
    </source>
</evidence>
<name>A0AAN9G6Q0_9CAEN</name>
<comment type="caution">
    <text evidence="2">The sequence shown here is derived from an EMBL/GenBank/DDBJ whole genome shotgun (WGS) entry which is preliminary data.</text>
</comment>
<sequence>MVCSLEIGYNLYNPTTGVFTAPVSGVYVVYAQLLKHNDVPSIFWALDEAGTILCYNVLKGTRTYDKSSCLATTRLTKGEQVFVRRNAGDHTLEGSSYCSFSGFLLSRDP</sequence>
<organism evidence="2 3">
    <name type="scientific">Littorina saxatilis</name>
    <dbReference type="NCBI Taxonomy" id="31220"/>
    <lineage>
        <taxon>Eukaryota</taxon>
        <taxon>Metazoa</taxon>
        <taxon>Spiralia</taxon>
        <taxon>Lophotrochozoa</taxon>
        <taxon>Mollusca</taxon>
        <taxon>Gastropoda</taxon>
        <taxon>Caenogastropoda</taxon>
        <taxon>Littorinimorpha</taxon>
        <taxon>Littorinoidea</taxon>
        <taxon>Littorinidae</taxon>
        <taxon>Littorina</taxon>
    </lineage>
</organism>
<dbReference type="SUPFAM" id="SSF49842">
    <property type="entry name" value="TNF-like"/>
    <property type="match status" value="1"/>
</dbReference>
<dbReference type="Pfam" id="PF00386">
    <property type="entry name" value="C1q"/>
    <property type="match status" value="1"/>
</dbReference>
<evidence type="ECO:0000259" key="1">
    <source>
        <dbReference type="PROSITE" id="PS50871"/>
    </source>
</evidence>
<reference evidence="2 3" key="1">
    <citation type="submission" date="2024-02" db="EMBL/GenBank/DDBJ databases">
        <title>Chromosome-scale genome assembly of the rough periwinkle Littorina saxatilis.</title>
        <authorList>
            <person name="De Jode A."/>
            <person name="Faria R."/>
            <person name="Formenti G."/>
            <person name="Sims Y."/>
            <person name="Smith T.P."/>
            <person name="Tracey A."/>
            <person name="Wood J.M.D."/>
            <person name="Zagrodzka Z.B."/>
            <person name="Johannesson K."/>
            <person name="Butlin R.K."/>
            <person name="Leder E.H."/>
        </authorList>
    </citation>
    <scope>NUCLEOTIDE SEQUENCE [LARGE SCALE GENOMIC DNA]</scope>
    <source>
        <strain evidence="2">Snail1</strain>
        <tissue evidence="2">Muscle</tissue>
    </source>
</reference>
<gene>
    <name evidence="2" type="ORF">V1264_004342</name>
</gene>